<evidence type="ECO:0000256" key="1">
    <source>
        <dbReference type="SAM" id="SignalP"/>
    </source>
</evidence>
<evidence type="ECO:0000313" key="2">
    <source>
        <dbReference type="EMBL" id="WOK08046.1"/>
    </source>
</evidence>
<dbReference type="EMBL" id="CP136051">
    <property type="protein sequence ID" value="WOK08046.1"/>
    <property type="molecule type" value="Genomic_DNA"/>
</dbReference>
<sequence length="345" mass="39109">MRNTFTTALFLFSLNVFAQEGQFSQYFASSSFMSPAFTGAIPNLSLNSNYKRGGSPNSENFFEMVQTTFTYPFQKHTSKSVQVGGAGISFFQERRGYQGLYSARKVLLNGAYNIKLDQFSNRYFIFGLQGGAVQQRINGNQLQWGSQFNKYFGYDDTRPGEGIPVSSVFYPVFNFGVMYTAFDNQNLYIRDRSFTFGASIDNLNRPVIDYQSVEPSHLNFLYKAFGSVKLPLAPRWHIFPSFYTLHSHGNTQVNAGTYLSTFLSSVRSRTAFLMQFGAWYRVGDSVIVLTGFQVENIRLGFSVDLNAQTYNLGTELSNDLPTYEISLTYNLNLSRPLRNMTSPIF</sequence>
<feature type="chain" id="PRO_5046645177" evidence="1">
    <location>
        <begin position="19"/>
        <end position="345"/>
    </location>
</feature>
<dbReference type="RefSeq" id="WP_317490692.1">
    <property type="nucleotide sequence ID" value="NZ_CP136051.1"/>
</dbReference>
<name>A0ABZ0IWJ0_9BACT</name>
<reference evidence="2 3" key="1">
    <citation type="journal article" date="2023" name="Microbiol. Resour. Announc.">
        <title>Complete Genome Sequence of Imperialibacter roseus strain P4T.</title>
        <authorList>
            <person name="Tizabi D.R."/>
            <person name="Bachvaroff T."/>
            <person name="Hill R.T."/>
        </authorList>
    </citation>
    <scope>NUCLEOTIDE SEQUENCE [LARGE SCALE GENOMIC DNA]</scope>
    <source>
        <strain evidence="2 3">P4T</strain>
    </source>
</reference>
<dbReference type="NCBIfam" id="TIGR03519">
    <property type="entry name" value="T9SS_PorP_fam"/>
    <property type="match status" value="1"/>
</dbReference>
<dbReference type="Proteomes" id="UP001302349">
    <property type="component" value="Chromosome"/>
</dbReference>
<protein>
    <submittedName>
        <fullName evidence="2">PorP/SprF family type IX secretion system membrane protein</fullName>
    </submittedName>
</protein>
<accession>A0ABZ0IWJ0</accession>
<keyword evidence="3" id="KW-1185">Reference proteome</keyword>
<organism evidence="2 3">
    <name type="scientific">Imperialibacter roseus</name>
    <dbReference type="NCBI Taxonomy" id="1324217"/>
    <lineage>
        <taxon>Bacteria</taxon>
        <taxon>Pseudomonadati</taxon>
        <taxon>Bacteroidota</taxon>
        <taxon>Cytophagia</taxon>
        <taxon>Cytophagales</taxon>
        <taxon>Flammeovirgaceae</taxon>
        <taxon>Imperialibacter</taxon>
    </lineage>
</organism>
<proteinExistence type="predicted"/>
<gene>
    <name evidence="2" type="ORF">RT717_05295</name>
</gene>
<dbReference type="InterPro" id="IPR019861">
    <property type="entry name" value="PorP/SprF_Bacteroidetes"/>
</dbReference>
<dbReference type="Pfam" id="PF11751">
    <property type="entry name" value="PorP_SprF"/>
    <property type="match status" value="1"/>
</dbReference>
<evidence type="ECO:0000313" key="3">
    <source>
        <dbReference type="Proteomes" id="UP001302349"/>
    </source>
</evidence>
<keyword evidence="1" id="KW-0732">Signal</keyword>
<feature type="signal peptide" evidence="1">
    <location>
        <begin position="1"/>
        <end position="18"/>
    </location>
</feature>